<dbReference type="PANTHER" id="PTHR34482">
    <property type="entry name" value="DNA DAMAGE-INDUCIBLE PROTEIN 1-LIKE"/>
    <property type="match status" value="1"/>
</dbReference>
<dbReference type="Proteomes" id="UP001165190">
    <property type="component" value="Unassembled WGS sequence"/>
</dbReference>
<feature type="region of interest" description="Disordered" evidence="1">
    <location>
        <begin position="1"/>
        <end position="56"/>
    </location>
</feature>
<dbReference type="Pfam" id="PF03732">
    <property type="entry name" value="Retrotrans_gag"/>
    <property type="match status" value="1"/>
</dbReference>
<dbReference type="EMBL" id="BSYR01000051">
    <property type="protein sequence ID" value="GMJ08321.1"/>
    <property type="molecule type" value="Genomic_DNA"/>
</dbReference>
<evidence type="ECO:0000313" key="4">
    <source>
        <dbReference type="Proteomes" id="UP001165190"/>
    </source>
</evidence>
<feature type="domain" description="Retrotransposon gag" evidence="2">
    <location>
        <begin position="148"/>
        <end position="219"/>
    </location>
</feature>
<name>A0A9W7MT59_HIBTR</name>
<dbReference type="PANTHER" id="PTHR34482:SF36">
    <property type="entry name" value="RETROTRANSPOSON GAG DOMAIN-CONTAINING PROTEIN"/>
    <property type="match status" value="1"/>
</dbReference>
<evidence type="ECO:0000259" key="2">
    <source>
        <dbReference type="Pfam" id="PF03732"/>
    </source>
</evidence>
<reference evidence="3" key="1">
    <citation type="submission" date="2023-05" db="EMBL/GenBank/DDBJ databases">
        <title>Genome and transcriptome analyses reveal genes involved in the formation of fine ridges on petal epidermal cells in Hibiscus trionum.</title>
        <authorList>
            <person name="Koshimizu S."/>
            <person name="Masuda S."/>
            <person name="Ishii T."/>
            <person name="Shirasu K."/>
            <person name="Hoshino A."/>
            <person name="Arita M."/>
        </authorList>
    </citation>
    <scope>NUCLEOTIDE SEQUENCE</scope>
    <source>
        <strain evidence="3">Hamamatsu line</strain>
    </source>
</reference>
<dbReference type="AlphaFoldDB" id="A0A9W7MT59"/>
<evidence type="ECO:0000313" key="3">
    <source>
        <dbReference type="EMBL" id="GMJ08321.1"/>
    </source>
</evidence>
<keyword evidence="4" id="KW-1185">Reference proteome</keyword>
<evidence type="ECO:0000256" key="1">
    <source>
        <dbReference type="SAM" id="MobiDB-lite"/>
    </source>
</evidence>
<dbReference type="InterPro" id="IPR005162">
    <property type="entry name" value="Retrotrans_gag_dom"/>
</dbReference>
<sequence length="220" mass="23666">MGPRRETRVNTRAMAQNENENDENAENVVDLPPPGAGPPGGGGAGGGNDGVGAGAGVAGPEGVQGQAAPDITMSIQAIAGAFQAAVAGAHGAAHQGDANMRLPLERLRSLGGTEFRGLSPEGYESWLESTKRILGQMNCNNMQKLGCVVSLLHDDAYTWWTTTISGMKDNDVTWTFFLNVFKRKYLGVRYVDEKKREFMSLVQDSMTVAEYEIQFVRLSQ</sequence>
<accession>A0A9W7MT59</accession>
<comment type="caution">
    <text evidence="3">The sequence shown here is derived from an EMBL/GenBank/DDBJ whole genome shotgun (WGS) entry which is preliminary data.</text>
</comment>
<proteinExistence type="predicted"/>
<dbReference type="OrthoDB" id="2272416at2759"/>
<feature type="compositionally biased region" description="Gly residues" evidence="1">
    <location>
        <begin position="38"/>
        <end position="56"/>
    </location>
</feature>
<gene>
    <name evidence="3" type="ORF">HRI_004501300</name>
</gene>
<protein>
    <recommendedName>
        <fullName evidence="2">Retrotransposon gag domain-containing protein</fullName>
    </recommendedName>
</protein>
<organism evidence="3 4">
    <name type="scientific">Hibiscus trionum</name>
    <name type="common">Flower of an hour</name>
    <dbReference type="NCBI Taxonomy" id="183268"/>
    <lineage>
        <taxon>Eukaryota</taxon>
        <taxon>Viridiplantae</taxon>
        <taxon>Streptophyta</taxon>
        <taxon>Embryophyta</taxon>
        <taxon>Tracheophyta</taxon>
        <taxon>Spermatophyta</taxon>
        <taxon>Magnoliopsida</taxon>
        <taxon>eudicotyledons</taxon>
        <taxon>Gunneridae</taxon>
        <taxon>Pentapetalae</taxon>
        <taxon>rosids</taxon>
        <taxon>malvids</taxon>
        <taxon>Malvales</taxon>
        <taxon>Malvaceae</taxon>
        <taxon>Malvoideae</taxon>
        <taxon>Hibiscus</taxon>
    </lineage>
</organism>